<evidence type="ECO:0000313" key="1">
    <source>
        <dbReference type="EMBL" id="KAJ2804568.1"/>
    </source>
</evidence>
<evidence type="ECO:0000313" key="2">
    <source>
        <dbReference type="Proteomes" id="UP001140087"/>
    </source>
</evidence>
<keyword evidence="2" id="KW-1185">Reference proteome</keyword>
<dbReference type="Proteomes" id="UP001140087">
    <property type="component" value="Unassembled WGS sequence"/>
</dbReference>
<dbReference type="EMBL" id="JANBUN010000341">
    <property type="protein sequence ID" value="KAJ2804568.1"/>
    <property type="molecule type" value="Genomic_DNA"/>
</dbReference>
<comment type="caution">
    <text evidence="1">The sequence shown here is derived from an EMBL/GenBank/DDBJ whole genome shotgun (WGS) entry which is preliminary data.</text>
</comment>
<gene>
    <name evidence="1" type="ORF">H4R21_001595</name>
</gene>
<reference evidence="1" key="1">
    <citation type="submission" date="2022-07" db="EMBL/GenBank/DDBJ databases">
        <title>Phylogenomic reconstructions and comparative analyses of Kickxellomycotina fungi.</title>
        <authorList>
            <person name="Reynolds N.K."/>
            <person name="Stajich J.E."/>
            <person name="Barry K."/>
            <person name="Grigoriev I.V."/>
            <person name="Crous P."/>
            <person name="Smith M.E."/>
        </authorList>
    </citation>
    <scope>NUCLEOTIDE SEQUENCE</scope>
    <source>
        <strain evidence="1">BCRC 34780</strain>
    </source>
</reference>
<proteinExistence type="predicted"/>
<accession>A0ACC1LBT3</accession>
<sequence>MAGNAQPAMFAVDAESTVLQLKEHLSQDGGRAVASVRLDAEELDDEHSIADMAGKEVQVTYEDESTATVLLKAKHGACCA</sequence>
<protein>
    <submittedName>
        <fullName evidence="1">Uncharacterized protein</fullName>
    </submittedName>
</protein>
<organism evidence="1 2">
    <name type="scientific">Coemansia helicoidea</name>
    <dbReference type="NCBI Taxonomy" id="1286919"/>
    <lineage>
        <taxon>Eukaryota</taxon>
        <taxon>Fungi</taxon>
        <taxon>Fungi incertae sedis</taxon>
        <taxon>Zoopagomycota</taxon>
        <taxon>Kickxellomycotina</taxon>
        <taxon>Kickxellomycetes</taxon>
        <taxon>Kickxellales</taxon>
        <taxon>Kickxellaceae</taxon>
        <taxon>Coemansia</taxon>
    </lineage>
</organism>
<name>A0ACC1LBT3_9FUNG</name>